<proteinExistence type="predicted"/>
<accession>G0MWV6</accession>
<name>G0MWV6_CAEBE</name>
<feature type="transmembrane region" description="Helical" evidence="1">
    <location>
        <begin position="194"/>
        <end position="215"/>
    </location>
</feature>
<organism evidence="3">
    <name type="scientific">Caenorhabditis brenneri</name>
    <name type="common">Nematode worm</name>
    <dbReference type="NCBI Taxonomy" id="135651"/>
    <lineage>
        <taxon>Eukaryota</taxon>
        <taxon>Metazoa</taxon>
        <taxon>Ecdysozoa</taxon>
        <taxon>Nematoda</taxon>
        <taxon>Chromadorea</taxon>
        <taxon>Rhabditida</taxon>
        <taxon>Rhabditina</taxon>
        <taxon>Rhabditomorpha</taxon>
        <taxon>Rhabditoidea</taxon>
        <taxon>Rhabditidae</taxon>
        <taxon>Peloderinae</taxon>
        <taxon>Caenorhabditis</taxon>
    </lineage>
</organism>
<feature type="transmembrane region" description="Helical" evidence="1">
    <location>
        <begin position="161"/>
        <end position="182"/>
    </location>
</feature>
<protein>
    <submittedName>
        <fullName evidence="2">Uncharacterized protein</fullName>
    </submittedName>
</protein>
<feature type="transmembrane region" description="Helical" evidence="1">
    <location>
        <begin position="93"/>
        <end position="116"/>
    </location>
</feature>
<keyword evidence="1" id="KW-0812">Transmembrane</keyword>
<keyword evidence="3" id="KW-1185">Reference proteome</keyword>
<reference evidence="3" key="1">
    <citation type="submission" date="2011-07" db="EMBL/GenBank/DDBJ databases">
        <authorList>
            <consortium name="Caenorhabditis brenneri Sequencing and Analysis Consortium"/>
            <person name="Wilson R.K."/>
        </authorList>
    </citation>
    <scope>NUCLEOTIDE SEQUENCE [LARGE SCALE GENOMIC DNA]</scope>
    <source>
        <strain evidence="3">PB2801</strain>
    </source>
</reference>
<feature type="transmembrane region" description="Helical" evidence="1">
    <location>
        <begin position="20"/>
        <end position="45"/>
    </location>
</feature>
<evidence type="ECO:0000313" key="2">
    <source>
        <dbReference type="EMBL" id="EGT46334.1"/>
    </source>
</evidence>
<dbReference type="AlphaFoldDB" id="G0MWV6"/>
<sequence length="259" mass="29876">MCSLIYNYYSKSIDAMKKDLAGCFLFLTLPFCYLYILVLIVTLFINFPYQLNLVVFIALCVLFANGFLWVILEIFTKCVLPYFRKDLIQSEANLIVGLGFITGYLVVAQVTLFVFGPLSSQFNFGFFLCTMATLYFHYAFIQNNMLFLDRFLYDGLFFKIVFFQLFLSIGTQVFTILFPFYFVENSSMNVIYGILFRLYFILAYSLSVADFVVVVKGGLRKSGNFLEREMYPRASVHIGQDGVERAVPRVILQLDPTTL</sequence>
<evidence type="ECO:0000313" key="3">
    <source>
        <dbReference type="Proteomes" id="UP000008068"/>
    </source>
</evidence>
<evidence type="ECO:0000256" key="1">
    <source>
        <dbReference type="SAM" id="Phobius"/>
    </source>
</evidence>
<dbReference type="Proteomes" id="UP000008068">
    <property type="component" value="Unassembled WGS sequence"/>
</dbReference>
<feature type="transmembrane region" description="Helical" evidence="1">
    <location>
        <begin position="51"/>
        <end position="72"/>
    </location>
</feature>
<dbReference type="HOGENOM" id="CLU_1074521_0_0_1"/>
<feature type="transmembrane region" description="Helical" evidence="1">
    <location>
        <begin position="122"/>
        <end position="141"/>
    </location>
</feature>
<gene>
    <name evidence="2" type="ORF">CAEBREN_24244</name>
</gene>
<keyword evidence="1" id="KW-0472">Membrane</keyword>
<dbReference type="EMBL" id="GL379817">
    <property type="protein sequence ID" value="EGT46334.1"/>
    <property type="molecule type" value="Genomic_DNA"/>
</dbReference>
<dbReference type="InParanoid" id="G0MWV6"/>
<keyword evidence="1" id="KW-1133">Transmembrane helix</keyword>